<dbReference type="AlphaFoldDB" id="A0A6G1D014"/>
<organism evidence="2 3">
    <name type="scientific">Oryza meyeriana var. granulata</name>
    <dbReference type="NCBI Taxonomy" id="110450"/>
    <lineage>
        <taxon>Eukaryota</taxon>
        <taxon>Viridiplantae</taxon>
        <taxon>Streptophyta</taxon>
        <taxon>Embryophyta</taxon>
        <taxon>Tracheophyta</taxon>
        <taxon>Spermatophyta</taxon>
        <taxon>Magnoliopsida</taxon>
        <taxon>Liliopsida</taxon>
        <taxon>Poales</taxon>
        <taxon>Poaceae</taxon>
        <taxon>BOP clade</taxon>
        <taxon>Oryzoideae</taxon>
        <taxon>Oryzeae</taxon>
        <taxon>Oryzinae</taxon>
        <taxon>Oryza</taxon>
        <taxon>Oryza meyeriana</taxon>
    </lineage>
</organism>
<evidence type="ECO:0000256" key="1">
    <source>
        <dbReference type="SAM" id="MobiDB-lite"/>
    </source>
</evidence>
<reference evidence="2 3" key="1">
    <citation type="submission" date="2019-11" db="EMBL/GenBank/DDBJ databases">
        <title>Whole genome sequence of Oryza granulata.</title>
        <authorList>
            <person name="Li W."/>
        </authorList>
    </citation>
    <scope>NUCLEOTIDE SEQUENCE [LARGE SCALE GENOMIC DNA]</scope>
    <source>
        <strain evidence="3">cv. Menghai</strain>
        <tissue evidence="2">Leaf</tissue>
    </source>
</reference>
<feature type="region of interest" description="Disordered" evidence="1">
    <location>
        <begin position="236"/>
        <end position="267"/>
    </location>
</feature>
<sequence>MLAADGSVYDYNRGGSEDQEERLCWPLVRLRAIVEDARAANHEPSHAAAGLPLDVLKEEMYRGYYTLDTARCRAHRRARHGQEGVDHASFALVSRFNSGKRLCIGRGGDEDGRVLQRVLASIEAAVKNAPEFVLLSGSRRRRPALAGEQRRRLGVLVLPIVGPGKVGKTTLVDERELQGEEPVLVRGPAGGSMGGEVPGPIHILTPRPSKASSSPAYNFVVLDNYRTTYVVAGSRPHRGDCPCRGGGSRDDGAGRQVRERDTSGEVPCPPMEVAHTALLQVLKCMFNCEIVQAPQRPVSTTMETKK</sequence>
<dbReference type="Proteomes" id="UP000479710">
    <property type="component" value="Unassembled WGS sequence"/>
</dbReference>
<gene>
    <name evidence="2" type="ORF">E2562_007307</name>
</gene>
<evidence type="ECO:0000313" key="3">
    <source>
        <dbReference type="Proteomes" id="UP000479710"/>
    </source>
</evidence>
<protein>
    <submittedName>
        <fullName evidence="2">Uncharacterized protein</fullName>
    </submittedName>
</protein>
<keyword evidence="3" id="KW-1185">Reference proteome</keyword>
<comment type="caution">
    <text evidence="2">The sequence shown here is derived from an EMBL/GenBank/DDBJ whole genome shotgun (WGS) entry which is preliminary data.</text>
</comment>
<dbReference type="PANTHER" id="PTHR33377">
    <property type="entry name" value="OS10G0134700 PROTEIN-RELATED"/>
    <property type="match status" value="1"/>
</dbReference>
<name>A0A6G1D014_9ORYZ</name>
<feature type="compositionally biased region" description="Basic and acidic residues" evidence="1">
    <location>
        <begin position="237"/>
        <end position="263"/>
    </location>
</feature>
<evidence type="ECO:0000313" key="2">
    <source>
        <dbReference type="EMBL" id="KAF0905504.1"/>
    </source>
</evidence>
<proteinExistence type="predicted"/>
<accession>A0A6G1D014</accession>
<dbReference type="EMBL" id="SPHZ02000007">
    <property type="protein sequence ID" value="KAF0905504.1"/>
    <property type="molecule type" value="Genomic_DNA"/>
</dbReference>
<dbReference type="PANTHER" id="PTHR33377:SF111">
    <property type="entry name" value="OS01G0355700 PROTEIN"/>
    <property type="match status" value="1"/>
</dbReference>